<evidence type="ECO:0000313" key="11">
    <source>
        <dbReference type="EMBL" id="SFP70816.1"/>
    </source>
</evidence>
<evidence type="ECO:0000256" key="3">
    <source>
        <dbReference type="ARBA" id="ARBA00023136"/>
    </source>
</evidence>
<keyword evidence="7" id="KW-0131">Cell cycle</keyword>
<evidence type="ECO:0000256" key="2">
    <source>
        <dbReference type="ARBA" id="ARBA00022729"/>
    </source>
</evidence>
<dbReference type="RefSeq" id="WP_092913425.1">
    <property type="nucleotide sequence ID" value="NZ_CP136592.1"/>
</dbReference>
<reference evidence="11 12" key="1">
    <citation type="submission" date="2016-10" db="EMBL/GenBank/DDBJ databases">
        <authorList>
            <person name="de Groot N.N."/>
        </authorList>
    </citation>
    <scope>NUCLEOTIDE SEQUENCE [LARGE SCALE GENOMIC DNA]</scope>
    <source>
        <strain evidence="11 12">EP1-55-1</strain>
    </source>
</reference>
<evidence type="ECO:0000256" key="6">
    <source>
        <dbReference type="ARBA" id="ARBA00023288"/>
    </source>
</evidence>
<comment type="subcellular location">
    <subcellularLocation>
        <location evidence="8">Cell outer membrane</location>
        <topology evidence="8">Lipid-anchor</topology>
    </subcellularLocation>
</comment>
<proteinExistence type="inferred from homology"/>
<keyword evidence="6 8" id="KW-0449">Lipoprotein</keyword>
<dbReference type="Pfam" id="PF00691">
    <property type="entry name" value="OmpA"/>
    <property type="match status" value="1"/>
</dbReference>
<dbReference type="InterPro" id="IPR014169">
    <property type="entry name" value="Pal_lipo_C"/>
</dbReference>
<dbReference type="InterPro" id="IPR039001">
    <property type="entry name" value="Pal"/>
</dbReference>
<feature type="signal peptide" evidence="9">
    <location>
        <begin position="1"/>
        <end position="22"/>
    </location>
</feature>
<dbReference type="STRING" id="223786.SAMN05216234_13422"/>
<dbReference type="InterPro" id="IPR036737">
    <property type="entry name" value="OmpA-like_sf"/>
</dbReference>
<dbReference type="PROSITE" id="PS51123">
    <property type="entry name" value="OMPA_2"/>
    <property type="match status" value="1"/>
</dbReference>
<dbReference type="NCBIfam" id="TIGR02802">
    <property type="entry name" value="Pal_lipo"/>
    <property type="match status" value="1"/>
</dbReference>
<evidence type="ECO:0000256" key="4">
    <source>
        <dbReference type="ARBA" id="ARBA00023139"/>
    </source>
</evidence>
<dbReference type="Proteomes" id="UP000199227">
    <property type="component" value="Unassembled WGS sequence"/>
</dbReference>
<evidence type="ECO:0000256" key="9">
    <source>
        <dbReference type="SAM" id="SignalP"/>
    </source>
</evidence>
<dbReference type="EMBL" id="FOXB01000034">
    <property type="protein sequence ID" value="SFP70816.1"/>
    <property type="molecule type" value="Genomic_DNA"/>
</dbReference>
<dbReference type="InterPro" id="IPR006664">
    <property type="entry name" value="OMP_bac"/>
</dbReference>
<dbReference type="InterPro" id="IPR050330">
    <property type="entry name" value="Bact_OuterMem_StrucFunc"/>
</dbReference>
<keyword evidence="4 8" id="KW-0564">Palmitate</keyword>
<sequence length="190" mass="21147">MRKSFVVATIAALFIFSGCSQKEPEVDMTKTTAPVESSGEMVETSADNGVNSVVGSEEVSDITALPEDARNAKIKALEAKAQKIYFDFDKYNIRADQQENLDADAELFKSDIAKDLTIKIEGNCDEWGTDEYNYALGLKRAKSVRDALSVKGIDKNRMVMVSYGESNPVCTEHTKECWAKNRRVEFELLP</sequence>
<dbReference type="PANTHER" id="PTHR30329:SF21">
    <property type="entry name" value="LIPOPROTEIN YIAD-RELATED"/>
    <property type="match status" value="1"/>
</dbReference>
<dbReference type="AlphaFoldDB" id="A0A1I5SKC3"/>
<dbReference type="CDD" id="cd07185">
    <property type="entry name" value="OmpA_C-like"/>
    <property type="match status" value="1"/>
</dbReference>
<keyword evidence="3 8" id="KW-0472">Membrane</keyword>
<dbReference type="HAMAP" id="MF_02204">
    <property type="entry name" value="Pal"/>
    <property type="match status" value="1"/>
</dbReference>
<dbReference type="SUPFAM" id="SSF103088">
    <property type="entry name" value="OmpA-like"/>
    <property type="match status" value="1"/>
</dbReference>
<gene>
    <name evidence="8" type="primary">pal</name>
    <name evidence="11" type="ORF">SAMN05216234_13422</name>
</gene>
<keyword evidence="12" id="KW-1185">Reference proteome</keyword>
<dbReference type="OrthoDB" id="9809164at2"/>
<evidence type="ECO:0000313" key="12">
    <source>
        <dbReference type="Proteomes" id="UP000199227"/>
    </source>
</evidence>
<dbReference type="GO" id="GO:0051301">
    <property type="term" value="P:cell division"/>
    <property type="evidence" value="ECO:0007669"/>
    <property type="project" value="UniProtKB-KW"/>
</dbReference>
<dbReference type="PROSITE" id="PS51257">
    <property type="entry name" value="PROKAR_LIPOPROTEIN"/>
    <property type="match status" value="1"/>
</dbReference>
<protein>
    <recommendedName>
        <fullName evidence="8">Peptidoglycan-associated lipoprotein</fullName>
        <shortName evidence="8">PAL</shortName>
    </recommendedName>
</protein>
<evidence type="ECO:0000256" key="5">
    <source>
        <dbReference type="ARBA" id="ARBA00023237"/>
    </source>
</evidence>
<evidence type="ECO:0000256" key="8">
    <source>
        <dbReference type="HAMAP-Rule" id="MF_02204"/>
    </source>
</evidence>
<dbReference type="GO" id="GO:0009279">
    <property type="term" value="C:cell outer membrane"/>
    <property type="evidence" value="ECO:0007669"/>
    <property type="project" value="UniProtKB-SubCell"/>
</dbReference>
<organism evidence="11 12">
    <name type="scientific">Hydrogenimonas thermophila</name>
    <dbReference type="NCBI Taxonomy" id="223786"/>
    <lineage>
        <taxon>Bacteria</taxon>
        <taxon>Pseudomonadati</taxon>
        <taxon>Campylobacterota</taxon>
        <taxon>Epsilonproteobacteria</taxon>
        <taxon>Campylobacterales</taxon>
        <taxon>Hydrogenimonadaceae</taxon>
        <taxon>Hydrogenimonas</taxon>
    </lineage>
</organism>
<evidence type="ECO:0000259" key="10">
    <source>
        <dbReference type="PROSITE" id="PS51123"/>
    </source>
</evidence>
<feature type="chain" id="PRO_5011624839" description="Peptidoglycan-associated lipoprotein" evidence="9">
    <location>
        <begin position="23"/>
        <end position="190"/>
    </location>
</feature>
<feature type="domain" description="OmpA-like" evidence="10">
    <location>
        <begin position="73"/>
        <end position="190"/>
    </location>
</feature>
<evidence type="ECO:0000256" key="7">
    <source>
        <dbReference type="ARBA" id="ARBA00023306"/>
    </source>
</evidence>
<keyword evidence="5 8" id="KW-0998">Cell outer membrane</keyword>
<dbReference type="PANTHER" id="PTHR30329">
    <property type="entry name" value="STATOR ELEMENT OF FLAGELLAR MOTOR COMPLEX"/>
    <property type="match status" value="1"/>
</dbReference>
<accession>A0A1I5SKC3</accession>
<comment type="similarity">
    <text evidence="8">Belongs to the Pal lipoprotein family.</text>
</comment>
<keyword evidence="1" id="KW-0132">Cell division</keyword>
<evidence type="ECO:0000256" key="1">
    <source>
        <dbReference type="ARBA" id="ARBA00022618"/>
    </source>
</evidence>
<dbReference type="InterPro" id="IPR006665">
    <property type="entry name" value="OmpA-like"/>
</dbReference>
<name>A0A1I5SKC3_9BACT</name>
<dbReference type="Gene3D" id="3.30.1330.60">
    <property type="entry name" value="OmpA-like domain"/>
    <property type="match status" value="1"/>
</dbReference>
<keyword evidence="2 8" id="KW-0732">Signal</keyword>
<dbReference type="PRINTS" id="PR01021">
    <property type="entry name" value="OMPADOMAIN"/>
</dbReference>